<dbReference type="EMBL" id="BDRX01000071">
    <property type="protein sequence ID" value="GBF95854.1"/>
    <property type="molecule type" value="Genomic_DNA"/>
</dbReference>
<dbReference type="InterPro" id="IPR051624">
    <property type="entry name" value="RMD1/Sad1-interacting"/>
</dbReference>
<dbReference type="InterPro" id="IPR003734">
    <property type="entry name" value="DUF155"/>
</dbReference>
<feature type="domain" description="DUF155" evidence="3">
    <location>
        <begin position="231"/>
        <end position="410"/>
    </location>
</feature>
<keyword evidence="5" id="KW-1185">Reference proteome</keyword>
<dbReference type="Pfam" id="PF02582">
    <property type="entry name" value="DUF155"/>
    <property type="match status" value="1"/>
</dbReference>
<feature type="region of interest" description="Disordered" evidence="2">
    <location>
        <begin position="22"/>
        <end position="175"/>
    </location>
</feature>
<comment type="caution">
    <text evidence="4">The sequence shown here is derived from an EMBL/GenBank/DDBJ whole genome shotgun (WGS) entry which is preliminary data.</text>
</comment>
<sequence>MLSTAHHHTAFPRAPARQGWLGGAARAPSLRRCASHHARSGGLPRAAAAREPQLQPPAAASDGRQRPAWEAASDASNAAAQGGARYPSPPRAEQQQPPPQQQQQQPIRAGAGPRGRVRKHAAASAVRDVPAPGQPPRQRDKTVLLPTADGDESSDSDAAASEAEADGGDGSGRGRVTTCCVAESLRRAPLEDSLRQAFPGCRITRYPDMLHAELAPDAGADGQRNRWGPELFFFDYGVVTCWGLCPAREAEVAALARAAAREALPTGQQEVDEFQFATATAGRGPGPSLSNDTIRLTRRQAGDHRAKLSLSHALAQSAKLSLYEARVVELVARTQHLPQTMAERGEVAIGAREVARLIGQVFLQRSAVNLLSRDLLDTPEYFWSAPDALQELYEAACEYLELGERVEVLNARLEVLQDLLDMLRDYTAHQHSSNLEIIIIVLVAGELGLGLLQLSLALTGAGAGH</sequence>
<comment type="similarity">
    <text evidence="1">Belongs to the RMD1/sif2 family.</text>
</comment>
<proteinExistence type="inferred from homology"/>
<evidence type="ECO:0000313" key="5">
    <source>
        <dbReference type="Proteomes" id="UP000247498"/>
    </source>
</evidence>
<evidence type="ECO:0000259" key="3">
    <source>
        <dbReference type="Pfam" id="PF02582"/>
    </source>
</evidence>
<organism evidence="4 5">
    <name type="scientific">Raphidocelis subcapitata</name>
    <dbReference type="NCBI Taxonomy" id="307507"/>
    <lineage>
        <taxon>Eukaryota</taxon>
        <taxon>Viridiplantae</taxon>
        <taxon>Chlorophyta</taxon>
        <taxon>core chlorophytes</taxon>
        <taxon>Chlorophyceae</taxon>
        <taxon>CS clade</taxon>
        <taxon>Sphaeropleales</taxon>
        <taxon>Selenastraceae</taxon>
        <taxon>Raphidocelis</taxon>
    </lineage>
</organism>
<reference evidence="4 5" key="1">
    <citation type="journal article" date="2018" name="Sci. Rep.">
        <title>Raphidocelis subcapitata (=Pseudokirchneriella subcapitata) provides an insight into genome evolution and environmental adaptations in the Sphaeropleales.</title>
        <authorList>
            <person name="Suzuki S."/>
            <person name="Yamaguchi H."/>
            <person name="Nakajima N."/>
            <person name="Kawachi M."/>
        </authorList>
    </citation>
    <scope>NUCLEOTIDE SEQUENCE [LARGE SCALE GENOMIC DNA]</scope>
    <source>
        <strain evidence="4 5">NIES-35</strain>
    </source>
</reference>
<feature type="compositionally biased region" description="Low complexity" evidence="2">
    <location>
        <begin position="68"/>
        <end position="84"/>
    </location>
</feature>
<dbReference type="PANTHER" id="PTHR16255:SF1">
    <property type="entry name" value="REQUIRED FOR MEIOTIC NUCLEAR DIVISION PROTEIN 1 HOMOLOG"/>
    <property type="match status" value="1"/>
</dbReference>
<dbReference type="GO" id="GO:0005739">
    <property type="term" value="C:mitochondrion"/>
    <property type="evidence" value="ECO:0007669"/>
    <property type="project" value="UniProtKB-ARBA"/>
</dbReference>
<gene>
    <name evidence="4" type="ORF">Rsub_08445</name>
</gene>
<evidence type="ECO:0000313" key="4">
    <source>
        <dbReference type="EMBL" id="GBF95854.1"/>
    </source>
</evidence>
<dbReference type="InParanoid" id="A0A2V0P7L1"/>
<dbReference type="Proteomes" id="UP000247498">
    <property type="component" value="Unassembled WGS sequence"/>
</dbReference>
<dbReference type="PANTHER" id="PTHR16255">
    <property type="entry name" value="REQUIRED FOR MEIOTIC NUCLEAR DIVISION PROTEIN 1 HOMOLOG"/>
    <property type="match status" value="1"/>
</dbReference>
<evidence type="ECO:0000256" key="1">
    <source>
        <dbReference type="ARBA" id="ARBA00008306"/>
    </source>
</evidence>
<name>A0A2V0P7L1_9CHLO</name>
<dbReference type="AlphaFoldDB" id="A0A2V0P7L1"/>
<evidence type="ECO:0000256" key="2">
    <source>
        <dbReference type="SAM" id="MobiDB-lite"/>
    </source>
</evidence>
<protein>
    <recommendedName>
        <fullName evidence="3">DUF155 domain-containing protein</fullName>
    </recommendedName>
</protein>
<dbReference type="OrthoDB" id="18302at2759"/>
<accession>A0A2V0P7L1</accession>